<dbReference type="OrthoDB" id="5978656at2759"/>
<dbReference type="Proteomes" id="UP000027265">
    <property type="component" value="Unassembled WGS sequence"/>
</dbReference>
<evidence type="ECO:0000313" key="4">
    <source>
        <dbReference type="Proteomes" id="UP000027265"/>
    </source>
</evidence>
<dbReference type="HOGENOM" id="CLU_003433_3_0_1"/>
<dbReference type="PANTHER" id="PTHR43092">
    <property type="entry name" value="L-CYSTEINE DESULFHYDRASE"/>
    <property type="match status" value="1"/>
</dbReference>
<sequence length="459" mass="51297">MAPLQSQPESQQGNIYDDGVKVYTYDPQSNPPEFGHAMLKYFGFEKGYINLNHGSYGSLPNPVLAACNELTSHIEANPDRFLRLTFASQLEVVRSRVAELLKVHTDEIVVVPNASHGVNTVLRNFDWRKEDIIIGATTTYGAVTNTIQYLSDIHPHPTISTFHLEFPTTHEDILLRWRKHLNSLPAHLSPSSHPDPSTPSPSTLPKVVAVIDSIISNPGVLLPWREMVKICQEEGVWSVVDGAHSIGQEVGIDLGSLGVDFMVSNCHKWMYAKRGCAVLYVPKRNQRIIKSAIPTGWFYKSPSDPDAPNFVPQFTWTGTTDMVPYLSIGPALDFRKWIGGEEKINAYCHNLAVAGGKRLAEILGTSVMENDKGELTVNMVNVELPLPGVPFTPEVTMTLQTKLMYEWNCYAAHYLHNGRWWTRCSAQIWNQISDFDYLGSAFGVICKEVTEKYGKVVPN</sequence>
<evidence type="ECO:0000313" key="3">
    <source>
        <dbReference type="EMBL" id="KDQ57332.1"/>
    </source>
</evidence>
<dbReference type="InParanoid" id="A0A067Q1E9"/>
<keyword evidence="1" id="KW-0663">Pyridoxal phosphate</keyword>
<feature type="domain" description="Aminotransferase class V" evidence="2">
    <location>
        <begin position="59"/>
        <end position="150"/>
    </location>
</feature>
<dbReference type="Pfam" id="PF00266">
    <property type="entry name" value="Aminotran_5"/>
    <property type="match status" value="2"/>
</dbReference>
<dbReference type="FunCoup" id="A0A067Q1E9">
    <property type="interactions" value="16"/>
</dbReference>
<evidence type="ECO:0000256" key="1">
    <source>
        <dbReference type="ARBA" id="ARBA00022898"/>
    </source>
</evidence>
<proteinExistence type="predicted"/>
<organism evidence="3 4">
    <name type="scientific">Jaapia argillacea MUCL 33604</name>
    <dbReference type="NCBI Taxonomy" id="933084"/>
    <lineage>
        <taxon>Eukaryota</taxon>
        <taxon>Fungi</taxon>
        <taxon>Dikarya</taxon>
        <taxon>Basidiomycota</taxon>
        <taxon>Agaricomycotina</taxon>
        <taxon>Agaricomycetes</taxon>
        <taxon>Agaricomycetidae</taxon>
        <taxon>Jaapiales</taxon>
        <taxon>Jaapiaceae</taxon>
        <taxon>Jaapia</taxon>
    </lineage>
</organism>
<dbReference type="InterPro" id="IPR000192">
    <property type="entry name" value="Aminotrans_V_dom"/>
</dbReference>
<gene>
    <name evidence="3" type="ORF">JAAARDRAFT_35958</name>
</gene>
<dbReference type="Gene3D" id="3.90.1150.10">
    <property type="entry name" value="Aspartate Aminotransferase, domain 1"/>
    <property type="match status" value="1"/>
</dbReference>
<protein>
    <recommendedName>
        <fullName evidence="2">Aminotransferase class V domain-containing protein</fullName>
    </recommendedName>
</protein>
<dbReference type="AlphaFoldDB" id="A0A067Q1E9"/>
<dbReference type="InterPro" id="IPR015424">
    <property type="entry name" value="PyrdxlP-dep_Trfase"/>
</dbReference>
<dbReference type="PANTHER" id="PTHR43092:SF2">
    <property type="entry name" value="HERCYNYLCYSTEINE SULFOXIDE LYASE"/>
    <property type="match status" value="1"/>
</dbReference>
<accession>A0A067Q1E9</accession>
<dbReference type="EMBL" id="KL197720">
    <property type="protein sequence ID" value="KDQ57332.1"/>
    <property type="molecule type" value="Genomic_DNA"/>
</dbReference>
<feature type="domain" description="Aminotransferase class V" evidence="2">
    <location>
        <begin position="213"/>
        <end position="383"/>
    </location>
</feature>
<dbReference type="InterPro" id="IPR015422">
    <property type="entry name" value="PyrdxlP-dep_Trfase_small"/>
</dbReference>
<keyword evidence="4" id="KW-1185">Reference proteome</keyword>
<reference evidence="4" key="1">
    <citation type="journal article" date="2014" name="Proc. Natl. Acad. Sci. U.S.A.">
        <title>Extensive sampling of basidiomycete genomes demonstrates inadequacy of the white-rot/brown-rot paradigm for wood decay fungi.</title>
        <authorList>
            <person name="Riley R."/>
            <person name="Salamov A.A."/>
            <person name="Brown D.W."/>
            <person name="Nagy L.G."/>
            <person name="Floudas D."/>
            <person name="Held B.W."/>
            <person name="Levasseur A."/>
            <person name="Lombard V."/>
            <person name="Morin E."/>
            <person name="Otillar R."/>
            <person name="Lindquist E.A."/>
            <person name="Sun H."/>
            <person name="LaButti K.M."/>
            <person name="Schmutz J."/>
            <person name="Jabbour D."/>
            <person name="Luo H."/>
            <person name="Baker S.E."/>
            <person name="Pisabarro A.G."/>
            <person name="Walton J.D."/>
            <person name="Blanchette R.A."/>
            <person name="Henrissat B."/>
            <person name="Martin F."/>
            <person name="Cullen D."/>
            <person name="Hibbett D.S."/>
            <person name="Grigoriev I.V."/>
        </authorList>
    </citation>
    <scope>NUCLEOTIDE SEQUENCE [LARGE SCALE GENOMIC DNA]</scope>
    <source>
        <strain evidence="4">MUCL 33604</strain>
    </source>
</reference>
<dbReference type="SUPFAM" id="SSF53383">
    <property type="entry name" value="PLP-dependent transferases"/>
    <property type="match status" value="1"/>
</dbReference>
<dbReference type="Gene3D" id="3.40.640.10">
    <property type="entry name" value="Type I PLP-dependent aspartate aminotransferase-like (Major domain)"/>
    <property type="match status" value="1"/>
</dbReference>
<dbReference type="InterPro" id="IPR015421">
    <property type="entry name" value="PyrdxlP-dep_Trfase_major"/>
</dbReference>
<dbReference type="STRING" id="933084.A0A067Q1E9"/>
<name>A0A067Q1E9_9AGAM</name>
<evidence type="ECO:0000259" key="2">
    <source>
        <dbReference type="Pfam" id="PF00266"/>
    </source>
</evidence>